<dbReference type="Proteomes" id="UP000325292">
    <property type="component" value="Chromosome"/>
</dbReference>
<reference evidence="1 2" key="1">
    <citation type="journal article" date="2019" name="Sci. Rep.">
        <title>Sulfobacillus thermotolerans: new insights into resistance and metabolic capacities of acidophilic chemolithotrophs.</title>
        <authorList>
            <person name="Panyushkina A.E."/>
            <person name="Babenko V.V."/>
            <person name="Nikitina A.S."/>
            <person name="Selezneva O.V."/>
            <person name="Tsaplina I.A."/>
            <person name="Letarova M.A."/>
            <person name="Kostryukova E.S."/>
            <person name="Letarov A.V."/>
        </authorList>
    </citation>
    <scope>NUCLEOTIDE SEQUENCE [LARGE SCALE GENOMIC DNA]</scope>
    <source>
        <strain evidence="1 2">Kr1</strain>
    </source>
</reference>
<organism evidence="1 2">
    <name type="scientific">Sulfobacillus thermotolerans</name>
    <dbReference type="NCBI Taxonomy" id="338644"/>
    <lineage>
        <taxon>Bacteria</taxon>
        <taxon>Bacillati</taxon>
        <taxon>Bacillota</taxon>
        <taxon>Clostridia</taxon>
        <taxon>Eubacteriales</taxon>
        <taxon>Clostridiales Family XVII. Incertae Sedis</taxon>
        <taxon>Sulfobacillus</taxon>
    </lineage>
</organism>
<sequence length="60" mass="7254">MLTSYRGDFYKIIRVLERRLLQLASRNFFSHLVTIKQRVLWRWYQRIVAGRMAVPSVELA</sequence>
<accession>A0ABM6RTG4</accession>
<gene>
    <name evidence="1" type="ORF">BXT84_12410</name>
</gene>
<evidence type="ECO:0000313" key="2">
    <source>
        <dbReference type="Proteomes" id="UP000325292"/>
    </source>
</evidence>
<dbReference type="EMBL" id="CP019454">
    <property type="protein sequence ID" value="AUW94646.1"/>
    <property type="molecule type" value="Genomic_DNA"/>
</dbReference>
<proteinExistence type="predicted"/>
<keyword evidence="2" id="KW-1185">Reference proteome</keyword>
<evidence type="ECO:0000313" key="1">
    <source>
        <dbReference type="EMBL" id="AUW94646.1"/>
    </source>
</evidence>
<name>A0ABM6RTG4_9FIRM</name>
<protein>
    <submittedName>
        <fullName evidence="1">Uncharacterized protein</fullName>
    </submittedName>
</protein>